<protein>
    <submittedName>
        <fullName evidence="1">Uncharacterized protein</fullName>
    </submittedName>
</protein>
<accession>A0ACC1MCR2</accession>
<comment type="caution">
    <text evidence="1">The sequence shown here is derived from an EMBL/GenBank/DDBJ whole genome shotgun (WGS) entry which is preliminary data.</text>
</comment>
<evidence type="ECO:0000313" key="1">
    <source>
        <dbReference type="EMBL" id="KAJ2961976.1"/>
    </source>
</evidence>
<keyword evidence="2" id="KW-1185">Reference proteome</keyword>
<sequence length="217" mass="22561">MSQQRPYPAWPAGVKSEQHQYSGISQGDMASGGYPSVAYGHAPSLNSTSSLSGAMGDAQLGVQPRASATPPSGLASWTPSPTSSTMSGSFMAVPDDPSLTYMPPVTPVPSASPSGAFGGYPPYNVPLSQTEVSPGLTAAQCALSQAVRNFIGPGLRTVPMNSITTSADNDVDVLDVLESIHAPFQASQSTSMRNRTPQHMKPPPTHRRPKGPVGLTR</sequence>
<reference evidence="1" key="1">
    <citation type="submission" date="2022-08" db="EMBL/GenBank/DDBJ databases">
        <title>Genome Sequence of Pycnoporus sanguineus.</title>
        <authorList>
            <person name="Buettner E."/>
        </authorList>
    </citation>
    <scope>NUCLEOTIDE SEQUENCE</scope>
    <source>
        <strain evidence="1">CG-C14</strain>
    </source>
</reference>
<gene>
    <name evidence="1" type="ORF">NUW54_g14356</name>
</gene>
<dbReference type="Proteomes" id="UP001144978">
    <property type="component" value="Unassembled WGS sequence"/>
</dbReference>
<dbReference type="EMBL" id="JANSHE010007347">
    <property type="protein sequence ID" value="KAJ2961976.1"/>
    <property type="molecule type" value="Genomic_DNA"/>
</dbReference>
<proteinExistence type="predicted"/>
<evidence type="ECO:0000313" key="2">
    <source>
        <dbReference type="Proteomes" id="UP001144978"/>
    </source>
</evidence>
<name>A0ACC1MCR2_9APHY</name>
<organism evidence="1 2">
    <name type="scientific">Trametes sanguinea</name>
    <dbReference type="NCBI Taxonomy" id="158606"/>
    <lineage>
        <taxon>Eukaryota</taxon>
        <taxon>Fungi</taxon>
        <taxon>Dikarya</taxon>
        <taxon>Basidiomycota</taxon>
        <taxon>Agaricomycotina</taxon>
        <taxon>Agaricomycetes</taxon>
        <taxon>Polyporales</taxon>
        <taxon>Polyporaceae</taxon>
        <taxon>Trametes</taxon>
    </lineage>
</organism>